<dbReference type="EMBL" id="ADVR01000016">
    <property type="protein sequence ID" value="EFO81327.1"/>
    <property type="molecule type" value="Genomic_DNA"/>
</dbReference>
<proteinExistence type="predicted"/>
<evidence type="ECO:0000313" key="2">
    <source>
        <dbReference type="EMBL" id="EFO81327.1"/>
    </source>
</evidence>
<evidence type="ECO:0000256" key="1">
    <source>
        <dbReference type="SAM" id="Phobius"/>
    </source>
</evidence>
<accession>E1IBU7</accession>
<keyword evidence="1" id="KW-0472">Membrane</keyword>
<keyword evidence="1" id="KW-1133">Transmembrane helix</keyword>
<feature type="transmembrane region" description="Helical" evidence="1">
    <location>
        <begin position="63"/>
        <end position="81"/>
    </location>
</feature>
<dbReference type="STRING" id="765420.OSCT_0798"/>
<dbReference type="OrthoDB" id="162556at2"/>
<keyword evidence="1" id="KW-0812">Transmembrane</keyword>
<protein>
    <submittedName>
        <fullName evidence="2">Uncharacterized protein</fullName>
    </submittedName>
</protein>
<dbReference type="HOGENOM" id="CLU_2092432_0_0_0"/>
<reference evidence="2 3" key="1">
    <citation type="journal article" date="2011" name="J. Bacteriol.">
        <title>Draft genome sequence of the anoxygenic filamentous phototrophic bacterium Oscillochloris trichoides subsp. DG-6.</title>
        <authorList>
            <person name="Kuznetsov B.B."/>
            <person name="Ivanovsky R.N."/>
            <person name="Keppen O.I."/>
            <person name="Sukhacheva M.V."/>
            <person name="Bumazhkin B.K."/>
            <person name="Patutina E.O."/>
            <person name="Beletsky A.V."/>
            <person name="Mardanov A.V."/>
            <person name="Baslerov R.V."/>
            <person name="Panteleeva A.N."/>
            <person name="Kolganova T.V."/>
            <person name="Ravin N.V."/>
            <person name="Skryabin K.G."/>
        </authorList>
    </citation>
    <scope>NUCLEOTIDE SEQUENCE [LARGE SCALE GENOMIC DNA]</scope>
    <source>
        <strain evidence="2 3">DG-6</strain>
    </source>
</reference>
<gene>
    <name evidence="2" type="ORF">OSCT_0798</name>
</gene>
<dbReference type="AlphaFoldDB" id="E1IBU7"/>
<organism evidence="2 3">
    <name type="scientific">Oscillochloris trichoides DG-6</name>
    <dbReference type="NCBI Taxonomy" id="765420"/>
    <lineage>
        <taxon>Bacteria</taxon>
        <taxon>Bacillati</taxon>
        <taxon>Chloroflexota</taxon>
        <taxon>Chloroflexia</taxon>
        <taxon>Chloroflexales</taxon>
        <taxon>Chloroflexineae</taxon>
        <taxon>Oscillochloridaceae</taxon>
        <taxon>Oscillochloris</taxon>
    </lineage>
</organism>
<keyword evidence="3" id="KW-1185">Reference proteome</keyword>
<sequence>MLLWLAVIVILFEIWYITAFLTAYLRLNESRLLLLVGQGLMILLAFLYVLYADRNQLQINPLIALAPLVVAMIALGLWRVLAPKLPRFHQSYPRGFVDVLLFRRPQLTNLKRRVRTK</sequence>
<dbReference type="Proteomes" id="UP000054010">
    <property type="component" value="Unassembled WGS sequence"/>
</dbReference>
<name>E1IBU7_9CHLR</name>
<evidence type="ECO:0000313" key="3">
    <source>
        <dbReference type="Proteomes" id="UP000054010"/>
    </source>
</evidence>
<feature type="transmembrane region" description="Helical" evidence="1">
    <location>
        <begin position="32"/>
        <end position="51"/>
    </location>
</feature>
<comment type="caution">
    <text evidence="2">The sequence shown here is derived from an EMBL/GenBank/DDBJ whole genome shotgun (WGS) entry which is preliminary data.</text>
</comment>
<feature type="transmembrane region" description="Helical" evidence="1">
    <location>
        <begin position="6"/>
        <end position="25"/>
    </location>
</feature>